<evidence type="ECO:0000313" key="1">
    <source>
        <dbReference type="EMBL" id="KIW89153.1"/>
    </source>
</evidence>
<dbReference type="EMBL" id="KN846996">
    <property type="protein sequence ID" value="KIW89153.1"/>
    <property type="molecule type" value="Genomic_DNA"/>
</dbReference>
<gene>
    <name evidence="1" type="ORF">Z519_10005</name>
</gene>
<accession>A0A0D2H778</accession>
<keyword evidence="2" id="KW-1185">Reference proteome</keyword>
<dbReference type="AlphaFoldDB" id="A0A0D2H778"/>
<dbReference type="VEuPathDB" id="FungiDB:Z519_10005"/>
<proteinExistence type="predicted"/>
<dbReference type="Proteomes" id="UP000053789">
    <property type="component" value="Unassembled WGS sequence"/>
</dbReference>
<organism evidence="1 2">
    <name type="scientific">Cladophialophora bantiana (strain ATCC 10958 / CBS 173.52 / CDC B-1940 / NIH 8579)</name>
    <name type="common">Xylohypha bantiana</name>
    <dbReference type="NCBI Taxonomy" id="1442370"/>
    <lineage>
        <taxon>Eukaryota</taxon>
        <taxon>Fungi</taxon>
        <taxon>Dikarya</taxon>
        <taxon>Ascomycota</taxon>
        <taxon>Pezizomycotina</taxon>
        <taxon>Eurotiomycetes</taxon>
        <taxon>Chaetothyriomycetidae</taxon>
        <taxon>Chaetothyriales</taxon>
        <taxon>Herpotrichiellaceae</taxon>
        <taxon>Cladophialophora</taxon>
    </lineage>
</organism>
<sequence>MAAASLNVKISWDYIALNIGTIVGATNAGYGKTSLLKFSYIEPSVIVHALCHAGNVASMSASLNTLKVASYSYRLNQECRYYPREPPLAGYPKRRPHLNSPFQNENIICLCPDCDAKTESEEIQGNFLNELCDCDIYTRWICHKCAGEEEEFTRDHYANNTAHEWDEQRWKDGEGKTKMMIDHQHPIMFFCPCGAYVPTDTRPRCTWCKRRHLPETEWSQEFVEVGSKMPIFDSDPCYPPYVGDTTAADIWSDLGRPYPPLQYDGPIWEVPWQRG</sequence>
<dbReference type="GeneID" id="27702933"/>
<dbReference type="OrthoDB" id="3678990at2759"/>
<dbReference type="RefSeq" id="XP_016615822.1">
    <property type="nucleotide sequence ID" value="XM_016767724.1"/>
</dbReference>
<name>A0A0D2H778_CLAB1</name>
<protein>
    <submittedName>
        <fullName evidence="1">Uncharacterized protein</fullName>
    </submittedName>
</protein>
<dbReference type="HOGENOM" id="CLU_1011960_0_0_1"/>
<reference evidence="1" key="1">
    <citation type="submission" date="2015-01" db="EMBL/GenBank/DDBJ databases">
        <title>The Genome Sequence of Cladophialophora bantiana CBS 173.52.</title>
        <authorList>
            <consortium name="The Broad Institute Genomics Platform"/>
            <person name="Cuomo C."/>
            <person name="de Hoog S."/>
            <person name="Gorbushina A."/>
            <person name="Stielow B."/>
            <person name="Teixiera M."/>
            <person name="Abouelleil A."/>
            <person name="Chapman S.B."/>
            <person name="Priest M."/>
            <person name="Young S.K."/>
            <person name="Wortman J."/>
            <person name="Nusbaum C."/>
            <person name="Birren B."/>
        </authorList>
    </citation>
    <scope>NUCLEOTIDE SEQUENCE [LARGE SCALE GENOMIC DNA]</scope>
    <source>
        <strain evidence="1">CBS 173.52</strain>
    </source>
</reference>
<evidence type="ECO:0000313" key="2">
    <source>
        <dbReference type="Proteomes" id="UP000053789"/>
    </source>
</evidence>